<sequence>MAEFVHLHTHSSHSVRDSIARPDDLFASAARDGQSALALTDHGNLSGL</sequence>
<evidence type="ECO:0000313" key="2">
    <source>
        <dbReference type="EMBL" id="EQD39374.1"/>
    </source>
</evidence>
<dbReference type="GO" id="GO:0006260">
    <property type="term" value="P:DNA replication"/>
    <property type="evidence" value="ECO:0007669"/>
    <property type="project" value="InterPro"/>
</dbReference>
<dbReference type="Gene3D" id="3.20.20.140">
    <property type="entry name" value="Metal-dependent hydrolases"/>
    <property type="match status" value="1"/>
</dbReference>
<evidence type="ECO:0000259" key="1">
    <source>
        <dbReference type="Pfam" id="PF02811"/>
    </source>
</evidence>
<dbReference type="EMBL" id="AUZY01010239">
    <property type="protein sequence ID" value="EQD39374.1"/>
    <property type="molecule type" value="Genomic_DNA"/>
</dbReference>
<protein>
    <submittedName>
        <fullName evidence="2">Protein containing PHP</fullName>
    </submittedName>
</protein>
<dbReference type="InterPro" id="IPR016195">
    <property type="entry name" value="Pol/histidinol_Pase-like"/>
</dbReference>
<dbReference type="GO" id="GO:0008408">
    <property type="term" value="F:3'-5' exonuclease activity"/>
    <property type="evidence" value="ECO:0007669"/>
    <property type="project" value="InterPro"/>
</dbReference>
<feature type="domain" description="PHP" evidence="1">
    <location>
        <begin position="6"/>
        <end position="47"/>
    </location>
</feature>
<dbReference type="Pfam" id="PF02811">
    <property type="entry name" value="PHP"/>
    <property type="match status" value="1"/>
</dbReference>
<reference evidence="2" key="2">
    <citation type="journal article" date="2014" name="ISME J.">
        <title>Microbial stratification in low pH oxic and suboxic macroscopic growths along an acid mine drainage.</title>
        <authorList>
            <person name="Mendez-Garcia C."/>
            <person name="Mesa V."/>
            <person name="Sprenger R.R."/>
            <person name="Richter M."/>
            <person name="Diez M.S."/>
            <person name="Solano J."/>
            <person name="Bargiela R."/>
            <person name="Golyshina O.V."/>
            <person name="Manteca A."/>
            <person name="Ramos J.L."/>
            <person name="Gallego J.R."/>
            <person name="Llorente I."/>
            <person name="Martins Dos Santos V.A."/>
            <person name="Jensen O.N."/>
            <person name="Pelaez A.I."/>
            <person name="Sanchez J."/>
            <person name="Ferrer M."/>
        </authorList>
    </citation>
    <scope>NUCLEOTIDE SEQUENCE</scope>
</reference>
<gene>
    <name evidence="2" type="ORF">B1B_15387</name>
</gene>
<dbReference type="InterPro" id="IPR004013">
    <property type="entry name" value="PHP_dom"/>
</dbReference>
<name>T1AEE8_9ZZZZ</name>
<reference evidence="2" key="1">
    <citation type="submission" date="2013-08" db="EMBL/GenBank/DDBJ databases">
        <authorList>
            <person name="Mendez C."/>
            <person name="Richter M."/>
            <person name="Ferrer M."/>
            <person name="Sanchez J."/>
        </authorList>
    </citation>
    <scope>NUCLEOTIDE SEQUENCE</scope>
</reference>
<comment type="caution">
    <text evidence="2">The sequence shown here is derived from an EMBL/GenBank/DDBJ whole genome shotgun (WGS) entry which is preliminary data.</text>
</comment>
<proteinExistence type="predicted"/>
<dbReference type="SUPFAM" id="SSF89550">
    <property type="entry name" value="PHP domain-like"/>
    <property type="match status" value="1"/>
</dbReference>
<organism evidence="2">
    <name type="scientific">mine drainage metagenome</name>
    <dbReference type="NCBI Taxonomy" id="410659"/>
    <lineage>
        <taxon>unclassified sequences</taxon>
        <taxon>metagenomes</taxon>
        <taxon>ecological metagenomes</taxon>
    </lineage>
</organism>
<dbReference type="AlphaFoldDB" id="T1AEE8"/>
<dbReference type="PANTHER" id="PTHR32294">
    <property type="entry name" value="DNA POLYMERASE III SUBUNIT ALPHA"/>
    <property type="match status" value="1"/>
</dbReference>
<feature type="non-terminal residue" evidence="2">
    <location>
        <position position="48"/>
    </location>
</feature>
<dbReference type="InterPro" id="IPR004805">
    <property type="entry name" value="DnaE2/DnaE/PolC"/>
</dbReference>
<accession>T1AEE8</accession>